<evidence type="ECO:0000313" key="2">
    <source>
        <dbReference type="Proteomes" id="UP000053750"/>
    </source>
</evidence>
<accession>A0A9W5S2Q5</accession>
<organism evidence="1 2">
    <name type="scientific">Paenibacillus darwinianus</name>
    <dbReference type="NCBI Taxonomy" id="1380763"/>
    <lineage>
        <taxon>Bacteria</taxon>
        <taxon>Bacillati</taxon>
        <taxon>Bacillota</taxon>
        <taxon>Bacilli</taxon>
        <taxon>Bacillales</taxon>
        <taxon>Paenibacillaceae</taxon>
        <taxon>Paenibacillus</taxon>
    </lineage>
</organism>
<dbReference type="Pfam" id="PF14236">
    <property type="entry name" value="DruA"/>
    <property type="match status" value="1"/>
</dbReference>
<gene>
    <name evidence="1" type="ORF">BG53_13100</name>
</gene>
<reference evidence="1 2" key="1">
    <citation type="submission" date="2014-02" db="EMBL/GenBank/DDBJ databases">
        <title>Genome sequence of Paenibacillus darwinianus reveals adaptive mechanisms for survival in Antarctic soils.</title>
        <authorList>
            <person name="Dsouza M."/>
            <person name="Taylor M.W."/>
            <person name="Turner S.J."/>
            <person name="Aislabie J."/>
        </authorList>
    </citation>
    <scope>NUCLEOTIDE SEQUENCE [LARGE SCALE GENOMIC DNA]</scope>
    <source>
        <strain evidence="1 2">CE1</strain>
    </source>
</reference>
<dbReference type="EMBL" id="JFHU01000055">
    <property type="protein sequence ID" value="EXX90691.1"/>
    <property type="molecule type" value="Genomic_DNA"/>
</dbReference>
<dbReference type="RefSeq" id="WP_144353530.1">
    <property type="nucleotide sequence ID" value="NZ_KK082301.1"/>
</dbReference>
<evidence type="ECO:0008006" key="3">
    <source>
        <dbReference type="Google" id="ProtNLM"/>
    </source>
</evidence>
<dbReference type="InterPro" id="IPR025639">
    <property type="entry name" value="DruA"/>
</dbReference>
<evidence type="ECO:0000313" key="1">
    <source>
        <dbReference type="EMBL" id="EXX90691.1"/>
    </source>
</evidence>
<name>A0A9W5S2Q5_9BACL</name>
<sequence>FVCSGFRLPAARSVCIGNSVRHRTPVAHSTADIVSSLRDLSPLRIDRVRDAAASKLFKHLLAEYHYLGYSGTVGENMKYMVYDRLQRPLACLLFGSAAWKVASRDEWIGWKPSLRQMNLPFLTNNMRFLILPWVLVPHLASHILASIARRISDDWTERYGHPIYLLETFVEQDRFRGTCYRAANWIRVGQTQGRSRNDTDRTLKVPVKDVYLYPLIPHVREVLSRET</sequence>
<keyword evidence="2" id="KW-1185">Reference proteome</keyword>
<dbReference type="Proteomes" id="UP000053750">
    <property type="component" value="Unassembled WGS sequence"/>
</dbReference>
<dbReference type="AlphaFoldDB" id="A0A9W5S2Q5"/>
<feature type="non-terminal residue" evidence="1">
    <location>
        <position position="1"/>
    </location>
</feature>
<dbReference type="OrthoDB" id="1803973at2"/>
<protein>
    <recommendedName>
        <fullName evidence="3">DUF4338 domain-containing protein</fullName>
    </recommendedName>
</protein>
<comment type="caution">
    <text evidence="1">The sequence shown here is derived from an EMBL/GenBank/DDBJ whole genome shotgun (WGS) entry which is preliminary data.</text>
</comment>
<proteinExistence type="predicted"/>